<evidence type="ECO:0000313" key="3">
    <source>
        <dbReference type="Proteomes" id="UP000585970"/>
    </source>
</evidence>
<evidence type="ECO:0000256" key="1">
    <source>
        <dbReference type="SAM" id="SignalP"/>
    </source>
</evidence>
<keyword evidence="3" id="KW-1185">Reference proteome</keyword>
<proteinExistence type="predicted"/>
<dbReference type="RefSeq" id="WP_183193382.1">
    <property type="nucleotide sequence ID" value="NZ_JACIFE010000001.1"/>
</dbReference>
<protein>
    <submittedName>
        <fullName evidence="2">Outer membrane lipoprotein SlyB</fullName>
    </submittedName>
</protein>
<reference evidence="2 3" key="1">
    <citation type="submission" date="2020-08" db="EMBL/GenBank/DDBJ databases">
        <title>Genomic Encyclopedia of Type Strains, Phase IV (KMG-IV): sequencing the most valuable type-strain genomes for metagenomic binning, comparative biology and taxonomic classification.</title>
        <authorList>
            <person name="Goeker M."/>
        </authorList>
    </citation>
    <scope>NUCLEOTIDE SEQUENCE [LARGE SCALE GENOMIC DNA]</scope>
    <source>
        <strain evidence="2 3">DSM 100694</strain>
    </source>
</reference>
<accession>A0A840DRJ0</accession>
<name>A0A840DRJ0_9HYPH</name>
<dbReference type="EMBL" id="JACIFE010000001">
    <property type="protein sequence ID" value="MBB4075731.1"/>
    <property type="molecule type" value="Genomic_DNA"/>
</dbReference>
<keyword evidence="2" id="KW-0449">Lipoprotein</keyword>
<sequence>MLKSIFKVAVVLVIGFSSVACTTNDERVARYGIGGAAIGALAGTAIAGTTPGAALTGAALGAFAGTVTGAAANQKRQQKQESQLCMYRGRRGSIYQAPCVQRIQQVQELCTYRNARGVMYQAPCPHRIR</sequence>
<keyword evidence="1" id="KW-0732">Signal</keyword>
<feature type="signal peptide" evidence="1">
    <location>
        <begin position="1"/>
        <end position="22"/>
    </location>
</feature>
<evidence type="ECO:0000313" key="2">
    <source>
        <dbReference type="EMBL" id="MBB4075731.1"/>
    </source>
</evidence>
<dbReference type="Proteomes" id="UP000585970">
    <property type="component" value="Unassembled WGS sequence"/>
</dbReference>
<gene>
    <name evidence="2" type="ORF">GGR08_000012</name>
</gene>
<comment type="caution">
    <text evidence="2">The sequence shown here is derived from an EMBL/GenBank/DDBJ whole genome shotgun (WGS) entry which is preliminary data.</text>
</comment>
<feature type="chain" id="PRO_5032908422" evidence="1">
    <location>
        <begin position="23"/>
        <end position="129"/>
    </location>
</feature>
<dbReference type="AlphaFoldDB" id="A0A840DRJ0"/>
<organism evidence="2 3">
    <name type="scientific">Bartonella fuyuanensis</name>
    <dbReference type="NCBI Taxonomy" id="1460968"/>
    <lineage>
        <taxon>Bacteria</taxon>
        <taxon>Pseudomonadati</taxon>
        <taxon>Pseudomonadota</taxon>
        <taxon>Alphaproteobacteria</taxon>
        <taxon>Hyphomicrobiales</taxon>
        <taxon>Bartonellaceae</taxon>
        <taxon>Bartonella</taxon>
    </lineage>
</organism>
<dbReference type="PROSITE" id="PS51257">
    <property type="entry name" value="PROKAR_LIPOPROTEIN"/>
    <property type="match status" value="1"/>
</dbReference>